<dbReference type="SUPFAM" id="SSF50475">
    <property type="entry name" value="FMN-binding split barrel"/>
    <property type="match status" value="1"/>
</dbReference>
<dbReference type="PANTHER" id="PTHR34071:SF2">
    <property type="entry name" value="FLAVIN-NUCLEOTIDE-BINDING PROTEIN"/>
    <property type="match status" value="1"/>
</dbReference>
<name>A0A1H3JEI6_EUBBA</name>
<evidence type="ECO:0000313" key="1">
    <source>
        <dbReference type="EMBL" id="SDY38440.1"/>
    </source>
</evidence>
<organism evidence="1 2">
    <name type="scientific">Eubacterium barkeri</name>
    <name type="common">Clostridium barkeri</name>
    <dbReference type="NCBI Taxonomy" id="1528"/>
    <lineage>
        <taxon>Bacteria</taxon>
        <taxon>Bacillati</taxon>
        <taxon>Bacillota</taxon>
        <taxon>Clostridia</taxon>
        <taxon>Eubacteriales</taxon>
        <taxon>Eubacteriaceae</taxon>
        <taxon>Eubacterium</taxon>
    </lineage>
</organism>
<sequence>MSRTMRRFKQALSESECQEILRTEPRGVLSVIGDDGYPYGIPMNFYYDRVESRIYFHCARTGHKLDAIKSCSKVCFTTWDKGFKEGNDWAWHIGSVIVMGQATLVDDPAVIEEKVRQLALKYYPTTEEVEMEIARDLHRVGLIALEIEQMTGKRVKEK</sequence>
<dbReference type="Proteomes" id="UP000199652">
    <property type="component" value="Unassembled WGS sequence"/>
</dbReference>
<dbReference type="InterPro" id="IPR012349">
    <property type="entry name" value="Split_barrel_FMN-bd"/>
</dbReference>
<dbReference type="EMBL" id="FNOU01000029">
    <property type="protein sequence ID" value="SDY38440.1"/>
    <property type="molecule type" value="Genomic_DNA"/>
</dbReference>
<protein>
    <recommendedName>
        <fullName evidence="3">Nitroimidazol reductase NimA, pyridoxamine 5'-phosphate oxidase superfamily</fullName>
    </recommendedName>
</protein>
<dbReference type="OrthoDB" id="9794935at2"/>
<evidence type="ECO:0008006" key="3">
    <source>
        <dbReference type="Google" id="ProtNLM"/>
    </source>
</evidence>
<dbReference type="InterPro" id="IPR024747">
    <property type="entry name" value="Pyridox_Oxase-rel"/>
</dbReference>
<gene>
    <name evidence="1" type="ORF">SAMN04488579_12927</name>
</gene>
<dbReference type="AlphaFoldDB" id="A0A1H3JEI6"/>
<dbReference type="RefSeq" id="WP_090247025.1">
    <property type="nucleotide sequence ID" value="NZ_FNOU01000029.1"/>
</dbReference>
<reference evidence="2" key="1">
    <citation type="submission" date="2016-10" db="EMBL/GenBank/DDBJ databases">
        <authorList>
            <person name="Varghese N."/>
            <person name="Submissions S."/>
        </authorList>
    </citation>
    <scope>NUCLEOTIDE SEQUENCE [LARGE SCALE GENOMIC DNA]</scope>
    <source>
        <strain evidence="2">VPI 5359</strain>
    </source>
</reference>
<dbReference type="STRING" id="1528.SAMN04488579_12927"/>
<dbReference type="PANTHER" id="PTHR34071">
    <property type="entry name" value="5-NITROIMIDAZOLE ANTIBIOTICS RESISTANCE PROTEIN, NIMA-FAMILY-RELATED PROTEIN-RELATED"/>
    <property type="match status" value="1"/>
</dbReference>
<proteinExistence type="predicted"/>
<dbReference type="Pfam" id="PF12900">
    <property type="entry name" value="Pyridox_ox_2"/>
    <property type="match status" value="1"/>
</dbReference>
<dbReference type="Gene3D" id="2.30.110.10">
    <property type="entry name" value="Electron Transport, Fmn-binding Protein, Chain A"/>
    <property type="match status" value="1"/>
</dbReference>
<evidence type="ECO:0000313" key="2">
    <source>
        <dbReference type="Proteomes" id="UP000199652"/>
    </source>
</evidence>
<accession>A0A1H3JEI6</accession>
<keyword evidence="2" id="KW-1185">Reference proteome</keyword>